<dbReference type="PANTHER" id="PTHR36504:SF1">
    <property type="entry name" value="LIPOPOLYSACCHARIDE EXPORT SYSTEM PROTEIN LPTA"/>
    <property type="match status" value="1"/>
</dbReference>
<evidence type="ECO:0000313" key="4">
    <source>
        <dbReference type="Proteomes" id="UP000033423"/>
    </source>
</evidence>
<evidence type="ECO:0000313" key="3">
    <source>
        <dbReference type="EMBL" id="KJU85323.1"/>
    </source>
</evidence>
<dbReference type="GO" id="GO:0015920">
    <property type="term" value="P:lipopolysaccharide transport"/>
    <property type="evidence" value="ECO:0007669"/>
    <property type="project" value="TreeGrafter"/>
</dbReference>
<feature type="domain" description="Organic solvent tolerance-like N-terminal" evidence="2">
    <location>
        <begin position="52"/>
        <end position="156"/>
    </location>
</feature>
<dbReference type="Gene3D" id="2.60.450.10">
    <property type="entry name" value="Lipopolysaccharide (LPS) transport protein A like domain"/>
    <property type="match status" value="1"/>
</dbReference>
<dbReference type="GO" id="GO:0030288">
    <property type="term" value="C:outer membrane-bounded periplasmic space"/>
    <property type="evidence" value="ECO:0007669"/>
    <property type="project" value="TreeGrafter"/>
</dbReference>
<organism evidence="3 4">
    <name type="scientific">Candidatus Magnetobacterium bavaricum</name>
    <dbReference type="NCBI Taxonomy" id="29290"/>
    <lineage>
        <taxon>Bacteria</taxon>
        <taxon>Pseudomonadati</taxon>
        <taxon>Nitrospirota</taxon>
        <taxon>Thermodesulfovibrionia</taxon>
        <taxon>Thermodesulfovibrionales</taxon>
        <taxon>Candidatus Magnetobacteriaceae</taxon>
        <taxon>Candidatus Magnetobacterium</taxon>
    </lineage>
</organism>
<gene>
    <name evidence="3" type="ORF">MBAV_002481</name>
</gene>
<evidence type="ECO:0000259" key="2">
    <source>
        <dbReference type="Pfam" id="PF03968"/>
    </source>
</evidence>
<accession>A0A0F3GXB8</accession>
<keyword evidence="1" id="KW-0732">Signal</keyword>
<dbReference type="PANTHER" id="PTHR36504">
    <property type="entry name" value="LIPOPOLYSACCHARIDE EXPORT SYSTEM PROTEIN LPTA"/>
    <property type="match status" value="1"/>
</dbReference>
<proteinExistence type="predicted"/>
<dbReference type="GO" id="GO:0009279">
    <property type="term" value="C:cell outer membrane"/>
    <property type="evidence" value="ECO:0007669"/>
    <property type="project" value="TreeGrafter"/>
</dbReference>
<dbReference type="Pfam" id="PF03968">
    <property type="entry name" value="LptD_N"/>
    <property type="match status" value="1"/>
</dbReference>
<comment type="caution">
    <text evidence="3">The sequence shown here is derived from an EMBL/GenBank/DDBJ whole genome shotgun (WGS) entry which is preliminary data.</text>
</comment>
<protein>
    <submittedName>
        <fullName evidence="3">OstA-like protein</fullName>
    </submittedName>
</protein>
<dbReference type="InterPro" id="IPR052037">
    <property type="entry name" value="LPS_export_LptA"/>
</dbReference>
<keyword evidence="4" id="KW-1185">Reference proteome</keyword>
<name>A0A0F3GXB8_9BACT</name>
<dbReference type="InterPro" id="IPR005653">
    <property type="entry name" value="OstA-like_N"/>
</dbReference>
<dbReference type="AlphaFoldDB" id="A0A0F3GXB8"/>
<dbReference type="GO" id="GO:0017089">
    <property type="term" value="F:glycolipid transfer activity"/>
    <property type="evidence" value="ECO:0007669"/>
    <property type="project" value="TreeGrafter"/>
</dbReference>
<dbReference type="EMBL" id="LACI01001070">
    <property type="protein sequence ID" value="KJU85323.1"/>
    <property type="molecule type" value="Genomic_DNA"/>
</dbReference>
<evidence type="ECO:0000256" key="1">
    <source>
        <dbReference type="ARBA" id="ARBA00022729"/>
    </source>
</evidence>
<dbReference type="Proteomes" id="UP000033423">
    <property type="component" value="Unassembled WGS sequence"/>
</dbReference>
<reference evidence="3 4" key="1">
    <citation type="submission" date="2015-02" db="EMBL/GenBank/DDBJ databases">
        <title>Single-cell genomics of uncultivated deep-branching MTB reveals a conserved set of magnetosome genes.</title>
        <authorList>
            <person name="Kolinko S."/>
            <person name="Richter M."/>
            <person name="Glockner F.O."/>
            <person name="Brachmann A."/>
            <person name="Schuler D."/>
        </authorList>
    </citation>
    <scope>NUCLEOTIDE SEQUENCE [LARGE SCALE GENOMIC DNA]</scope>
    <source>
        <strain evidence="3">TM-1</strain>
    </source>
</reference>
<sequence length="175" mass="19162">MESGLLLIRRLGFLAVVACILILDAGFSTKALAENTTKDRLLQGDKNVPLIITSKNLVADTKKKTAVFTGSVKAVKGETTFYADKMVVYYADGEKKVDRIDATGNIKLVKDDSIITSERALYSAGDESVVFTGTPEARDSKNLITGTKMTYFLKEEYSVVENSSVYIKDKDKSTP</sequence>